<dbReference type="Pfam" id="PF18939">
    <property type="entry name" value="DUF5686"/>
    <property type="match status" value="1"/>
</dbReference>
<dbReference type="STRING" id="1237149.C900_01015"/>
<dbReference type="AlphaFoldDB" id="L8JUF4"/>
<dbReference type="RefSeq" id="WP_009578686.1">
    <property type="nucleotide sequence ID" value="NZ_AMZN01000015.1"/>
</dbReference>
<dbReference type="Proteomes" id="UP000011135">
    <property type="component" value="Unassembled WGS sequence"/>
</dbReference>
<gene>
    <name evidence="2" type="ORF">C900_01015</name>
</gene>
<dbReference type="InterPro" id="IPR043741">
    <property type="entry name" value="DUF5686"/>
</dbReference>
<keyword evidence="3" id="KW-1185">Reference proteome</keyword>
<sequence>MIFKRALALIFIIGFSINYANAGGVRGTVKGDDGQLLAFATIYVKELGTGTTTNADAFYEISLKPGNYQIIFQYVGYESILKEVQVDSDFINLDVVLRTQVMMLRDIEIRAGKEDPAYTIMRKAIAKSKFHTQQVNRYTARVYIKGTGQLKDYPFFMKSTMKKEGIDPDRVFISESVSDIEYIRPNTYNEKVISIYSSGDDNNTNPNAYINGSFYEPEVAKAISPLSPKAFSYYRFVYEGTYRDQGYEISKIRVVPRSRGDNVFDGFINIVEGYWSIYSLDLNVTKLGIKFHIEQVYEPVEPSVWLPVTHKFFIKGKVLGFEFEGNYLATVSDYKVEINPDLDVEITVIDEKVEKELAKELEEQVPDKDKEEIQELLTSGKEVTRKQLRKVIKAYEKMEMKERNEPDVISNRTFKVDSLAHKQDSAFWAQIRPVPLTANEKKGYAITDSLAQVEKAEREGDTLKTAKNKRQGFHLQDVMLGNTYKLADKTHLKIYSPLEKLRYNTVEGFNFDYRLSFTKTFNNKNWLRLGPTARYAFAREKVSGFFDVRYDFGEPERRNILDLDVGRYVDQYNNDEPIHPFINSFMTLFFERNYMKIYEKDFVKLDYTRKLSDKFRIKIGAQLADRRELVNNTDYRFFDISGDHLTPNAPASLTMPDTSFPEHRALTANAVLEFQPFVKYRIYNGRKSVIENSSPVVKFYYNKGINDVLESDVDFDQLELSLRHGFKIGIRGLVDLSLKAGTFLNSDKMYFMDYKHFLGNRTPFATTDPVGSFRLLDYYTFSTNEEYFAGNLHYQFRKFLITQMPLVRLSGVREGFFVNYLANDVSKNYTELGYGINYIFRVFRLEAVTSFYDGKYQDFGVRIGIATNFENIF</sequence>
<feature type="chain" id="PRO_5003993413" description="TonB-dependent receptor" evidence="1">
    <location>
        <begin position="23"/>
        <end position="873"/>
    </location>
</feature>
<keyword evidence="1" id="KW-0732">Signal</keyword>
<dbReference type="PATRIC" id="fig|1237149.3.peg.1218"/>
<accession>L8JUF4</accession>
<feature type="signal peptide" evidence="1">
    <location>
        <begin position="1"/>
        <end position="22"/>
    </location>
</feature>
<dbReference type="eggNOG" id="COG1470">
    <property type="taxonomic scope" value="Bacteria"/>
</dbReference>
<evidence type="ECO:0000313" key="3">
    <source>
        <dbReference type="Proteomes" id="UP000011135"/>
    </source>
</evidence>
<protein>
    <recommendedName>
        <fullName evidence="4">TonB-dependent receptor</fullName>
    </recommendedName>
</protein>
<proteinExistence type="predicted"/>
<reference evidence="2 3" key="1">
    <citation type="submission" date="2012-12" db="EMBL/GenBank/DDBJ databases">
        <title>Genome assembly of Fulvivirga imtechensis AK7.</title>
        <authorList>
            <person name="Nupur N."/>
            <person name="Khatri I."/>
            <person name="Kumar R."/>
            <person name="Subramanian S."/>
            <person name="Pinnaka A."/>
        </authorList>
    </citation>
    <scope>NUCLEOTIDE SEQUENCE [LARGE SCALE GENOMIC DNA]</scope>
    <source>
        <strain evidence="2 3">AK7</strain>
    </source>
</reference>
<dbReference type="Gene3D" id="2.60.40.1120">
    <property type="entry name" value="Carboxypeptidase-like, regulatory domain"/>
    <property type="match status" value="1"/>
</dbReference>
<name>L8JUF4_9BACT</name>
<dbReference type="Pfam" id="PF13715">
    <property type="entry name" value="CarbopepD_reg_2"/>
    <property type="match status" value="1"/>
</dbReference>
<dbReference type="InterPro" id="IPR008969">
    <property type="entry name" value="CarboxyPept-like_regulatory"/>
</dbReference>
<organism evidence="2 3">
    <name type="scientific">Fulvivirga imtechensis AK7</name>
    <dbReference type="NCBI Taxonomy" id="1237149"/>
    <lineage>
        <taxon>Bacteria</taxon>
        <taxon>Pseudomonadati</taxon>
        <taxon>Bacteroidota</taxon>
        <taxon>Cytophagia</taxon>
        <taxon>Cytophagales</taxon>
        <taxon>Fulvivirgaceae</taxon>
        <taxon>Fulvivirga</taxon>
    </lineage>
</organism>
<evidence type="ECO:0008006" key="4">
    <source>
        <dbReference type="Google" id="ProtNLM"/>
    </source>
</evidence>
<dbReference type="SUPFAM" id="SSF49464">
    <property type="entry name" value="Carboxypeptidase regulatory domain-like"/>
    <property type="match status" value="1"/>
</dbReference>
<dbReference type="OrthoDB" id="983143at2"/>
<comment type="caution">
    <text evidence="2">The sequence shown here is derived from an EMBL/GenBank/DDBJ whole genome shotgun (WGS) entry which is preliminary data.</text>
</comment>
<evidence type="ECO:0000256" key="1">
    <source>
        <dbReference type="SAM" id="SignalP"/>
    </source>
</evidence>
<dbReference type="EMBL" id="AMZN01000015">
    <property type="protein sequence ID" value="ELR72636.1"/>
    <property type="molecule type" value="Genomic_DNA"/>
</dbReference>
<evidence type="ECO:0000313" key="2">
    <source>
        <dbReference type="EMBL" id="ELR72636.1"/>
    </source>
</evidence>